<dbReference type="InterPro" id="IPR001715">
    <property type="entry name" value="CH_dom"/>
</dbReference>
<reference evidence="8 9" key="1">
    <citation type="submission" date="2016-04" db="EMBL/GenBank/DDBJ databases">
        <title>The genome of Intoshia linei affirms orthonectids as highly simplified spiralians.</title>
        <authorList>
            <person name="Mikhailov K.V."/>
            <person name="Slusarev G.S."/>
            <person name="Nikitin M.A."/>
            <person name="Logacheva M.D."/>
            <person name="Penin A."/>
            <person name="Aleoshin V."/>
            <person name="Panchin Y.V."/>
        </authorList>
    </citation>
    <scope>NUCLEOTIDE SEQUENCE [LARGE SCALE GENOMIC DNA]</scope>
    <source>
        <strain evidence="8">Intl2013</strain>
        <tissue evidence="8">Whole animal</tissue>
    </source>
</reference>
<keyword evidence="9" id="KW-1185">Reference proteome</keyword>
<name>A0A177AZ18_9BILA</name>
<evidence type="ECO:0000256" key="1">
    <source>
        <dbReference type="ARBA" id="ARBA00004370"/>
    </source>
</evidence>
<comment type="subcellular location">
    <subcellularLocation>
        <location evidence="1">Membrane</location>
    </subcellularLocation>
</comment>
<dbReference type="OrthoDB" id="10017054at2759"/>
<keyword evidence="4" id="KW-1133">Transmembrane helix</keyword>
<feature type="coiled-coil region" evidence="6">
    <location>
        <begin position="1325"/>
        <end position="1356"/>
    </location>
</feature>
<accession>A0A177AZ18</accession>
<evidence type="ECO:0000259" key="7">
    <source>
        <dbReference type="PROSITE" id="PS50021"/>
    </source>
</evidence>
<dbReference type="PANTHER" id="PTHR47535">
    <property type="entry name" value="MUSCLE-SPECIFIC PROTEIN 300 KDA, ISOFORM G"/>
    <property type="match status" value="1"/>
</dbReference>
<evidence type="ECO:0000313" key="8">
    <source>
        <dbReference type="EMBL" id="OAF67287.1"/>
    </source>
</evidence>
<dbReference type="Gene3D" id="1.10.418.10">
    <property type="entry name" value="Calponin-like domain"/>
    <property type="match status" value="1"/>
</dbReference>
<dbReference type="SUPFAM" id="SSF47576">
    <property type="entry name" value="Calponin-homology domain, CH-domain"/>
    <property type="match status" value="1"/>
</dbReference>
<evidence type="ECO:0000256" key="5">
    <source>
        <dbReference type="ARBA" id="ARBA00023136"/>
    </source>
</evidence>
<dbReference type="PANTHER" id="PTHR47535:SF7">
    <property type="entry name" value="CALMIN"/>
    <property type="match status" value="1"/>
</dbReference>
<feature type="non-terminal residue" evidence="8">
    <location>
        <position position="1653"/>
    </location>
</feature>
<gene>
    <name evidence="8" type="ORF">A3Q56_04997</name>
</gene>
<dbReference type="GO" id="GO:0007097">
    <property type="term" value="P:nuclear migration"/>
    <property type="evidence" value="ECO:0007669"/>
    <property type="project" value="TreeGrafter"/>
</dbReference>
<dbReference type="GO" id="GO:0005737">
    <property type="term" value="C:cytoplasm"/>
    <property type="evidence" value="ECO:0007669"/>
    <property type="project" value="TreeGrafter"/>
</dbReference>
<evidence type="ECO:0000256" key="2">
    <source>
        <dbReference type="ARBA" id="ARBA00022692"/>
    </source>
</evidence>
<evidence type="ECO:0000256" key="6">
    <source>
        <dbReference type="SAM" id="Coils"/>
    </source>
</evidence>
<feature type="domain" description="Calponin-homology (CH)" evidence="7">
    <location>
        <begin position="199"/>
        <end position="304"/>
    </location>
</feature>
<evidence type="ECO:0000256" key="3">
    <source>
        <dbReference type="ARBA" id="ARBA00022737"/>
    </source>
</evidence>
<keyword evidence="3" id="KW-0677">Repeat</keyword>
<dbReference type="SMART" id="SM00033">
    <property type="entry name" value="CH"/>
    <property type="match status" value="1"/>
</dbReference>
<dbReference type="GO" id="GO:0008285">
    <property type="term" value="P:negative regulation of cell population proliferation"/>
    <property type="evidence" value="ECO:0007669"/>
    <property type="project" value="TreeGrafter"/>
</dbReference>
<evidence type="ECO:0000313" key="9">
    <source>
        <dbReference type="Proteomes" id="UP000078046"/>
    </source>
</evidence>
<organism evidence="8 9">
    <name type="scientific">Intoshia linei</name>
    <dbReference type="NCBI Taxonomy" id="1819745"/>
    <lineage>
        <taxon>Eukaryota</taxon>
        <taxon>Metazoa</taxon>
        <taxon>Spiralia</taxon>
        <taxon>Lophotrochozoa</taxon>
        <taxon>Mesozoa</taxon>
        <taxon>Orthonectida</taxon>
        <taxon>Rhopaluridae</taxon>
        <taxon>Intoshia</taxon>
    </lineage>
</organism>
<dbReference type="GO" id="GO:0005640">
    <property type="term" value="C:nuclear outer membrane"/>
    <property type="evidence" value="ECO:0007669"/>
    <property type="project" value="TreeGrafter"/>
</dbReference>
<dbReference type="EMBL" id="LWCA01000701">
    <property type="protein sequence ID" value="OAF67287.1"/>
    <property type="molecule type" value="Genomic_DNA"/>
</dbReference>
<keyword evidence="2" id="KW-0812">Transmembrane</keyword>
<dbReference type="PROSITE" id="PS50021">
    <property type="entry name" value="CH"/>
    <property type="match status" value="1"/>
</dbReference>
<keyword evidence="5" id="KW-0472">Membrane</keyword>
<evidence type="ECO:0000256" key="4">
    <source>
        <dbReference type="ARBA" id="ARBA00022989"/>
    </source>
</evidence>
<sequence length="1653" mass="196477">MGKNMDKSDKSKKEKILNYAINEIYTLKKAVRQKRNGNSKHFEKSEKLESFISTCNATNQSKKIQNHVETWINTLPKNCIYNTFDCLSHDANLTIGRDTNDINERNYLKFAKIEPIEQIKTSNDSAISNYFDSNSTLNKNEIGMNTFDYILSNTWMYQYDSKIKSNTTMYNDTINDSFFQSYQQVSYTSFTHTQFWKPSFFCKSNLIWWKNLIYFIRKNGIEIKDFGPSWRDGLAFAHLLKNFVDIPLDEFKNMTSRERLEKVFDLAQQKLNIPPLLDPNDIDVDKPEERSIMSYLSLYQNKNFNFHQFEKKVFCEIEDVDQWINYTERLLENINGNFNNVNEEYTKYSNFYDKNVSVKQFLDKMYSQNNMTESQFDSYNIIFKDIDQKCEKWQYFINSHLLPNNSIIMEWIMKIQDLLNNSSEFTEKLSSDHFVYGSEMDTIDNLNEKKQNIYNEMNNFNEISNIFADEYKKLQKQNYNESLIEYIDKIKSKLLSIPKTFKNVDLLIDFWIFYLNIVFFLQIIEEGLSKWTIKFDNFRELENIYVDFNKIIEKSGMQKIMQGFTENLKKTLADINELYYDKLSTEKLNKQTNDCIKIWNSYKENICHIENNLKTTKHNWLKYKSKCDIIETTLLNSEKEIFQNTKERDIQIEELKNVIISTKHNISELSHLFEILNNNLTDKELKHMSVQINMYNRQLNDVNNSYNTKLKDQKLIDFLNDCQDSVKITSVFINDCLQLFKKKILYENRDLVCYEESIEKLFKMLNLLKLKEIDEIYYKCSKFKEKNQEYTNVTIINEKMNVMHNLLFHIQNIDVELSKRNEDIKLIIEQRNQFSVMDLPQWTQHVTNKIDSGLNRTDDNCIDVLMKYVNECSQKCEYMENVLDSIEKLKNYKYIDISNFNCKAITLKESLHKLYEQLLDLLKKEKLLKKLENLNKEIIQTKHDVNVTDSKENEDLQSFLDKTESIKQEFTNLSKSSIEWKDLEIKYNESKQLINDLNNSVQNQIMKNKFNKLHIFRGELMNMKNKMNNDLNNVEINKQSFDQTYTDISTIEIEKVKIKQKLCEYNELVRKFDEENISNFNSTDSTNHEFVINVESDDLVKIVDTFVHDTKSNLEENAIKINHFIKYCGECEGKLKDIINNFVSEDTVNALPIIEKIETILILRENVKDFQNYVKKLKKDYDNLQTTIWKGNLLECKSKLENVASSTIENDFNELLISSHTTLNQDILSRVEEYLTKNLHIKKELINDNYKDSFKFEDEYQNLENFYKDMLVKYEEMRSLETKCTYLNDDKIEHGVDNMVESKIKEISQMHATLNCDIIEYQQKLNKYITENSNVLTEMNNINNEIEESLKKIEEKPINLQDISDVYNDANFLKTMESKINNTFDKLSQLQTLTLTDKNKLKCENLKKKTKLISESIQLKMQKSLDNIKLLENYNILFENVKNLYRTVKLQVEDLKNVDFVNYKEIQMELLVILLMIRGILKKFHCIRTSKEKINVHSGDITNLIYKYQEIIKQNLINISVDSDEIISNFSNLKNQIDTKLRICEKINEMVDQFEEIKMSLKNIYIDASIDDYVNLENVNNLLESLNLKQSNLHEMLNQMIEIKELEKIVKMISQSLNNQEDFINDSLYEMYFTETQIEDKIQSLINKTTREM</sequence>
<proteinExistence type="predicted"/>
<keyword evidence="6" id="KW-0175">Coiled coil</keyword>
<dbReference type="InterPro" id="IPR052403">
    <property type="entry name" value="LINC-complex_assoc"/>
</dbReference>
<protein>
    <recommendedName>
        <fullName evidence="7">Calponin-homology (CH) domain-containing protein</fullName>
    </recommendedName>
</protein>
<dbReference type="Proteomes" id="UP000078046">
    <property type="component" value="Unassembled WGS sequence"/>
</dbReference>
<dbReference type="InterPro" id="IPR036872">
    <property type="entry name" value="CH_dom_sf"/>
</dbReference>
<comment type="caution">
    <text evidence="8">The sequence shown here is derived from an EMBL/GenBank/DDBJ whole genome shotgun (WGS) entry which is preliminary data.</text>
</comment>
<dbReference type="GO" id="GO:0034993">
    <property type="term" value="C:meiotic nuclear membrane microtubule tethering complex"/>
    <property type="evidence" value="ECO:0007669"/>
    <property type="project" value="TreeGrafter"/>
</dbReference>
<dbReference type="GO" id="GO:0051015">
    <property type="term" value="F:actin filament binding"/>
    <property type="evidence" value="ECO:0007669"/>
    <property type="project" value="TreeGrafter"/>
</dbReference>